<name>A0ABN7LWC6_9BACT</name>
<evidence type="ECO:0000256" key="4">
    <source>
        <dbReference type="ARBA" id="ARBA00022801"/>
    </source>
</evidence>
<protein>
    <submittedName>
        <fullName evidence="7">Uncharacterized protein</fullName>
    </submittedName>
</protein>
<gene>
    <name evidence="7" type="ORF">NSPZN2_40250</name>
</gene>
<sequence>MSDESIWIEESFQAAQATVYASPVGVGPGPFTLDEAYKTKARAVAAQRVALAGMRLAHLLNDALQ</sequence>
<comment type="caution">
    <text evidence="7">The sequence shown here is derived from an EMBL/GenBank/DDBJ whole genome shotgun (WGS) entry which is preliminary data.</text>
</comment>
<reference evidence="7 8" key="1">
    <citation type="submission" date="2021-02" db="EMBL/GenBank/DDBJ databases">
        <authorList>
            <person name="Han P."/>
        </authorList>
    </citation>
    <scope>NUCLEOTIDE SEQUENCE [LARGE SCALE GENOMIC DNA]</scope>
    <source>
        <strain evidence="7">Candidatus Nitrospira sp. ZN2</strain>
    </source>
</reference>
<dbReference type="Gene3D" id="1.10.575.10">
    <property type="entry name" value="P1 Nuclease"/>
    <property type="match status" value="1"/>
</dbReference>
<dbReference type="Pfam" id="PF02265">
    <property type="entry name" value="S1-P1_nuclease"/>
    <property type="match status" value="1"/>
</dbReference>
<evidence type="ECO:0000256" key="3">
    <source>
        <dbReference type="ARBA" id="ARBA00022759"/>
    </source>
</evidence>
<evidence type="ECO:0000313" key="8">
    <source>
        <dbReference type="Proteomes" id="UP000675880"/>
    </source>
</evidence>
<dbReference type="InterPro" id="IPR008947">
    <property type="entry name" value="PLipase_C/P1_nuclease_dom_sf"/>
</dbReference>
<keyword evidence="2" id="KW-0479">Metal-binding</keyword>
<dbReference type="EMBL" id="CAJNBJ010000017">
    <property type="protein sequence ID" value="CAE6770294.1"/>
    <property type="molecule type" value="Genomic_DNA"/>
</dbReference>
<dbReference type="InterPro" id="IPR003154">
    <property type="entry name" value="S1/P1nuclease"/>
</dbReference>
<keyword evidence="6" id="KW-0325">Glycoprotein</keyword>
<evidence type="ECO:0000256" key="6">
    <source>
        <dbReference type="ARBA" id="ARBA00023180"/>
    </source>
</evidence>
<keyword evidence="8" id="KW-1185">Reference proteome</keyword>
<dbReference type="Proteomes" id="UP000675880">
    <property type="component" value="Unassembled WGS sequence"/>
</dbReference>
<evidence type="ECO:0000256" key="5">
    <source>
        <dbReference type="ARBA" id="ARBA00023157"/>
    </source>
</evidence>
<dbReference type="RefSeq" id="WP_213043098.1">
    <property type="nucleotide sequence ID" value="NZ_CAJNBJ010000017.1"/>
</dbReference>
<keyword evidence="1" id="KW-0540">Nuclease</keyword>
<keyword evidence="5" id="KW-1015">Disulfide bond</keyword>
<evidence type="ECO:0000256" key="2">
    <source>
        <dbReference type="ARBA" id="ARBA00022723"/>
    </source>
</evidence>
<keyword evidence="3" id="KW-0255">Endonuclease</keyword>
<keyword evidence="4" id="KW-0378">Hydrolase</keyword>
<dbReference type="SUPFAM" id="SSF48537">
    <property type="entry name" value="Phospholipase C/P1 nuclease"/>
    <property type="match status" value="1"/>
</dbReference>
<proteinExistence type="predicted"/>
<evidence type="ECO:0000256" key="1">
    <source>
        <dbReference type="ARBA" id="ARBA00022722"/>
    </source>
</evidence>
<accession>A0ABN7LWC6</accession>
<organism evidence="7 8">
    <name type="scientific">Nitrospira defluvii</name>
    <dbReference type="NCBI Taxonomy" id="330214"/>
    <lineage>
        <taxon>Bacteria</taxon>
        <taxon>Pseudomonadati</taxon>
        <taxon>Nitrospirota</taxon>
        <taxon>Nitrospiria</taxon>
        <taxon>Nitrospirales</taxon>
        <taxon>Nitrospiraceae</taxon>
        <taxon>Nitrospira</taxon>
    </lineage>
</organism>
<evidence type="ECO:0000313" key="7">
    <source>
        <dbReference type="EMBL" id="CAE6770294.1"/>
    </source>
</evidence>